<name>A0A0D6JFJ9_9HYPH</name>
<evidence type="ECO:0000256" key="9">
    <source>
        <dbReference type="HAMAP-Rule" id="MF_01023"/>
    </source>
</evidence>
<reference evidence="12" key="1">
    <citation type="submission" date="2015-02" db="EMBL/GenBank/DDBJ databases">
        <authorList>
            <person name="Chooi Y.-H."/>
        </authorList>
    </citation>
    <scope>NUCLEOTIDE SEQUENCE [LARGE SCALE GENOMIC DNA]</scope>
    <source>
        <strain evidence="12">strain Y</strain>
    </source>
</reference>
<evidence type="ECO:0000313" key="12">
    <source>
        <dbReference type="Proteomes" id="UP000033187"/>
    </source>
</evidence>
<dbReference type="KEGG" id="fiy:BN1229_v1_2196"/>
<evidence type="ECO:0000256" key="7">
    <source>
        <dbReference type="ARBA" id="ARBA00022898"/>
    </source>
</evidence>
<keyword evidence="12" id="KW-1185">Reference proteome</keyword>
<dbReference type="EC" id="2.6.1.9" evidence="9"/>
<dbReference type="PANTHER" id="PTHR43643">
    <property type="entry name" value="HISTIDINOL-PHOSPHATE AMINOTRANSFERASE 2"/>
    <property type="match status" value="1"/>
</dbReference>
<organism evidence="11 12">
    <name type="scientific">Candidatus Filomicrobium marinum</name>
    <dbReference type="NCBI Taxonomy" id="1608628"/>
    <lineage>
        <taxon>Bacteria</taxon>
        <taxon>Pseudomonadati</taxon>
        <taxon>Pseudomonadota</taxon>
        <taxon>Alphaproteobacteria</taxon>
        <taxon>Hyphomicrobiales</taxon>
        <taxon>Hyphomicrobiaceae</taxon>
        <taxon>Filomicrobium</taxon>
    </lineage>
</organism>
<keyword evidence="6 9" id="KW-0808">Transferase</keyword>
<evidence type="ECO:0000256" key="8">
    <source>
        <dbReference type="ARBA" id="ARBA00047481"/>
    </source>
</evidence>
<protein>
    <recommendedName>
        <fullName evidence="9">Histidinol-phosphate aminotransferase</fullName>
        <ecNumber evidence="9">2.6.1.9</ecNumber>
    </recommendedName>
    <alternativeName>
        <fullName evidence="9">Imidazole acetol-phosphate transaminase</fullName>
    </alternativeName>
</protein>
<feature type="modified residue" description="N6-(pyridoxal phosphate)lysine" evidence="9">
    <location>
        <position position="220"/>
    </location>
</feature>
<comment type="cofactor">
    <cofactor evidence="1 9">
        <name>pyridoxal 5'-phosphate</name>
        <dbReference type="ChEBI" id="CHEBI:597326"/>
    </cofactor>
</comment>
<keyword evidence="5 9" id="KW-0032">Aminotransferase</keyword>
<feature type="domain" description="Aminotransferase class I/classII large" evidence="10">
    <location>
        <begin position="29"/>
        <end position="357"/>
    </location>
</feature>
<evidence type="ECO:0000256" key="1">
    <source>
        <dbReference type="ARBA" id="ARBA00001933"/>
    </source>
</evidence>
<accession>A0A0D6JFJ9</accession>
<dbReference type="EMBL" id="LN829119">
    <property type="protein sequence ID" value="CPR19503.1"/>
    <property type="molecule type" value="Genomic_DNA"/>
</dbReference>
<dbReference type="HAMAP" id="MF_01023">
    <property type="entry name" value="HisC_aminotrans_2"/>
    <property type="match status" value="1"/>
</dbReference>
<dbReference type="UniPathway" id="UPA00031">
    <property type="reaction ID" value="UER00012"/>
</dbReference>
<dbReference type="KEGG" id="fil:BN1229_v1_2198"/>
<dbReference type="InterPro" id="IPR004839">
    <property type="entry name" value="Aminotransferase_I/II_large"/>
</dbReference>
<dbReference type="Gene3D" id="3.90.1150.10">
    <property type="entry name" value="Aspartate Aminotransferase, domain 1"/>
    <property type="match status" value="1"/>
</dbReference>
<dbReference type="InterPro" id="IPR050106">
    <property type="entry name" value="HistidinolP_aminotransfase"/>
</dbReference>
<dbReference type="InterPro" id="IPR015424">
    <property type="entry name" value="PyrdxlP-dep_Trfase"/>
</dbReference>
<dbReference type="RefSeq" id="WP_046478206.1">
    <property type="nucleotide sequence ID" value="NZ_LN829118.1"/>
</dbReference>
<dbReference type="Pfam" id="PF00155">
    <property type="entry name" value="Aminotran_1_2"/>
    <property type="match status" value="1"/>
</dbReference>
<keyword evidence="7 9" id="KW-0663">Pyridoxal phosphate</keyword>
<comment type="similarity">
    <text evidence="3 9">Belongs to the class-II pyridoxal-phosphate-dependent aminotransferase family. Histidinol-phosphate aminotransferase subfamily.</text>
</comment>
<comment type="catalytic activity">
    <reaction evidence="8 9">
        <text>L-histidinol phosphate + 2-oxoglutarate = 3-(imidazol-4-yl)-2-oxopropyl phosphate + L-glutamate</text>
        <dbReference type="Rhea" id="RHEA:23744"/>
        <dbReference type="ChEBI" id="CHEBI:16810"/>
        <dbReference type="ChEBI" id="CHEBI:29985"/>
        <dbReference type="ChEBI" id="CHEBI:57766"/>
        <dbReference type="ChEBI" id="CHEBI:57980"/>
        <dbReference type="EC" id="2.6.1.9"/>
    </reaction>
</comment>
<comment type="pathway">
    <text evidence="2 9">Amino-acid biosynthesis; L-histidine biosynthesis; L-histidine from 5-phospho-alpha-D-ribose 1-diphosphate: step 7/9.</text>
</comment>
<dbReference type="GO" id="GO:0004400">
    <property type="term" value="F:histidinol-phosphate transaminase activity"/>
    <property type="evidence" value="ECO:0007669"/>
    <property type="project" value="UniProtKB-UniRule"/>
</dbReference>
<evidence type="ECO:0000256" key="2">
    <source>
        <dbReference type="ARBA" id="ARBA00005011"/>
    </source>
</evidence>
<dbReference type="CDD" id="cd00609">
    <property type="entry name" value="AAT_like"/>
    <property type="match status" value="1"/>
</dbReference>
<dbReference type="Gene3D" id="3.40.640.10">
    <property type="entry name" value="Type I PLP-dependent aspartate aminotransferase-like (Major domain)"/>
    <property type="match status" value="1"/>
</dbReference>
<dbReference type="GO" id="GO:0030170">
    <property type="term" value="F:pyridoxal phosphate binding"/>
    <property type="evidence" value="ECO:0007669"/>
    <property type="project" value="InterPro"/>
</dbReference>
<sequence length="377" mass="40174">MTAPQPKPGILDISAYVPGESRTIGNVKPIKLSSNETPLGPSPTAVAAFRAAADSLERYPDGSASALRSAIGARYGLNPDRIVCGAGSDELLNLVTSAYLGAGDEGIYTEHGFLVYPIAIRANGGTPVVAAERDFTCDVDAILDCVTDKTRIVFLANPNNPTGTYIPIKDVRRLRADLPQNVVLVLDGAYAEYVRRNDYEAGLELVATTANTVMTRTFSKIHGLAALRLGWAYCPEDIADVLNRIRGPFNVSAPAIAAGVAAISDQAHMEAAIMHNDRWLAWLTEEVSALGFKVTPSVANFLLIHFDGIAGLTASAADDALKGKGIILRRVAGYGLPNALRMTVGTEAENRAVVEALKEIVTRAAKDELHPQEALRK</sequence>
<keyword evidence="9" id="KW-0368">Histidine biosynthesis</keyword>
<dbReference type="InterPro" id="IPR015422">
    <property type="entry name" value="PyrdxlP-dep_Trfase_small"/>
</dbReference>
<comment type="subunit">
    <text evidence="4 9">Homodimer.</text>
</comment>
<dbReference type="InterPro" id="IPR015421">
    <property type="entry name" value="PyrdxlP-dep_Trfase_major"/>
</dbReference>
<dbReference type="AlphaFoldDB" id="A0A0D6JFJ9"/>
<evidence type="ECO:0000256" key="5">
    <source>
        <dbReference type="ARBA" id="ARBA00022576"/>
    </source>
</evidence>
<dbReference type="OrthoDB" id="9809616at2"/>
<evidence type="ECO:0000259" key="10">
    <source>
        <dbReference type="Pfam" id="PF00155"/>
    </source>
</evidence>
<dbReference type="Proteomes" id="UP000033187">
    <property type="component" value="Chromosome 1"/>
</dbReference>
<dbReference type="SUPFAM" id="SSF53383">
    <property type="entry name" value="PLP-dependent transferases"/>
    <property type="match status" value="1"/>
</dbReference>
<evidence type="ECO:0000256" key="6">
    <source>
        <dbReference type="ARBA" id="ARBA00022679"/>
    </source>
</evidence>
<proteinExistence type="inferred from homology"/>
<gene>
    <name evidence="9 11" type="primary">hisC</name>
    <name evidence="11" type="ORF">YBN1229_v1_2196</name>
</gene>
<dbReference type="NCBIfam" id="TIGR01141">
    <property type="entry name" value="hisC"/>
    <property type="match status" value="1"/>
</dbReference>
<dbReference type="GO" id="GO:0000105">
    <property type="term" value="P:L-histidine biosynthetic process"/>
    <property type="evidence" value="ECO:0007669"/>
    <property type="project" value="UniProtKB-UniRule"/>
</dbReference>
<evidence type="ECO:0000313" key="11">
    <source>
        <dbReference type="EMBL" id="CPR19503.1"/>
    </source>
</evidence>
<dbReference type="PANTHER" id="PTHR43643:SF3">
    <property type="entry name" value="HISTIDINOL-PHOSPHATE AMINOTRANSFERASE"/>
    <property type="match status" value="1"/>
</dbReference>
<evidence type="ECO:0000256" key="3">
    <source>
        <dbReference type="ARBA" id="ARBA00007970"/>
    </source>
</evidence>
<dbReference type="InterPro" id="IPR005861">
    <property type="entry name" value="HisP_aminotrans"/>
</dbReference>
<keyword evidence="9" id="KW-0028">Amino-acid biosynthesis</keyword>
<evidence type="ECO:0000256" key="4">
    <source>
        <dbReference type="ARBA" id="ARBA00011738"/>
    </source>
</evidence>